<name>A0A7W9SVL1_ARMRO</name>
<evidence type="ECO:0000313" key="4">
    <source>
        <dbReference type="EMBL" id="MBB6053662.1"/>
    </source>
</evidence>
<gene>
    <name evidence="4" type="ORF">HNQ39_005504</name>
</gene>
<dbReference type="InterPro" id="IPR002110">
    <property type="entry name" value="Ankyrin_rpt"/>
</dbReference>
<dbReference type="PROSITE" id="PS50088">
    <property type="entry name" value="ANK_REPEAT"/>
    <property type="match status" value="1"/>
</dbReference>
<dbReference type="SMART" id="SM00248">
    <property type="entry name" value="ANK"/>
    <property type="match status" value="3"/>
</dbReference>
<evidence type="ECO:0000256" key="2">
    <source>
        <dbReference type="ARBA" id="ARBA00023043"/>
    </source>
</evidence>
<proteinExistence type="predicted"/>
<feature type="repeat" description="ANK" evidence="3">
    <location>
        <begin position="55"/>
        <end position="89"/>
    </location>
</feature>
<evidence type="ECO:0000256" key="1">
    <source>
        <dbReference type="ARBA" id="ARBA00022737"/>
    </source>
</evidence>
<reference evidence="4 5" key="1">
    <citation type="submission" date="2020-08" db="EMBL/GenBank/DDBJ databases">
        <title>Genomic Encyclopedia of Type Strains, Phase IV (KMG-IV): sequencing the most valuable type-strain genomes for metagenomic binning, comparative biology and taxonomic classification.</title>
        <authorList>
            <person name="Goeker M."/>
        </authorList>
    </citation>
    <scope>NUCLEOTIDE SEQUENCE [LARGE SCALE GENOMIC DNA]</scope>
    <source>
        <strain evidence="4 5">DSM 23562</strain>
    </source>
</reference>
<sequence length="174" mass="18734">MDRGAPLTHAGWTALHAVCWPGERTVTGEDVRAETEQIIRRLIAEGVPIDCQDANGLTPLLTALDGDEVSFTAVRTLLELGATVGACDQKGQTELHYALSSPDCIQLLLAAGADPLRPDHAGITPQALAEQSLRYYQERLERAEAIPGVRESVRRAHFTPYVEAAQKVVALLAG</sequence>
<evidence type="ECO:0000313" key="5">
    <source>
        <dbReference type="Proteomes" id="UP000520814"/>
    </source>
</evidence>
<evidence type="ECO:0000256" key="3">
    <source>
        <dbReference type="PROSITE-ProRule" id="PRU00023"/>
    </source>
</evidence>
<keyword evidence="2 3" id="KW-0040">ANK repeat</keyword>
<dbReference type="SUPFAM" id="SSF48403">
    <property type="entry name" value="Ankyrin repeat"/>
    <property type="match status" value="1"/>
</dbReference>
<dbReference type="PANTHER" id="PTHR24171">
    <property type="entry name" value="ANKYRIN REPEAT DOMAIN-CONTAINING PROTEIN 39-RELATED"/>
    <property type="match status" value="1"/>
</dbReference>
<accession>A0A7W9SVL1</accession>
<dbReference type="Gene3D" id="1.25.40.20">
    <property type="entry name" value="Ankyrin repeat-containing domain"/>
    <property type="match status" value="1"/>
</dbReference>
<dbReference type="InterPro" id="IPR036770">
    <property type="entry name" value="Ankyrin_rpt-contain_sf"/>
</dbReference>
<comment type="caution">
    <text evidence="4">The sequence shown here is derived from an EMBL/GenBank/DDBJ whole genome shotgun (WGS) entry which is preliminary data.</text>
</comment>
<keyword evidence="1" id="KW-0677">Repeat</keyword>
<dbReference type="RefSeq" id="WP_184203755.1">
    <property type="nucleotide sequence ID" value="NZ_JACHGW010000008.1"/>
</dbReference>
<keyword evidence="5" id="KW-1185">Reference proteome</keyword>
<dbReference type="Pfam" id="PF12796">
    <property type="entry name" value="Ank_2"/>
    <property type="match status" value="1"/>
</dbReference>
<dbReference type="AlphaFoldDB" id="A0A7W9SVL1"/>
<organism evidence="4 5">
    <name type="scientific">Armatimonas rosea</name>
    <dbReference type="NCBI Taxonomy" id="685828"/>
    <lineage>
        <taxon>Bacteria</taxon>
        <taxon>Bacillati</taxon>
        <taxon>Armatimonadota</taxon>
        <taxon>Armatimonadia</taxon>
        <taxon>Armatimonadales</taxon>
        <taxon>Armatimonadaceae</taxon>
        <taxon>Armatimonas</taxon>
    </lineage>
</organism>
<dbReference type="EMBL" id="JACHGW010000008">
    <property type="protein sequence ID" value="MBB6053662.1"/>
    <property type="molecule type" value="Genomic_DNA"/>
</dbReference>
<protein>
    <submittedName>
        <fullName evidence="4">Ankyrin repeat protein</fullName>
    </submittedName>
</protein>
<dbReference type="Proteomes" id="UP000520814">
    <property type="component" value="Unassembled WGS sequence"/>
</dbReference>